<accession>A0AAN8RFG8</accession>
<comment type="caution">
    <text evidence="1">The sequence shown here is derived from an EMBL/GenBank/DDBJ whole genome shotgun (WGS) entry which is preliminary data.</text>
</comment>
<dbReference type="Proteomes" id="UP001313282">
    <property type="component" value="Unassembled WGS sequence"/>
</dbReference>
<sequence length="102" mass="11218">MQSRVPAMMVSILSNNIPVNIRPTLKVFSFRKDASPQFSTRAPPCLGLNEGADPSFFLCFGIQQNPSAGLSRSCIGYTGCSRRRRDIVLLVEGYSCMEMANP</sequence>
<name>A0AAN8RFG8_9PEZI</name>
<dbReference type="AlphaFoldDB" id="A0AAN8RFG8"/>
<proteinExistence type="predicted"/>
<keyword evidence="2" id="KW-1185">Reference proteome</keyword>
<reference evidence="1 2" key="1">
    <citation type="submission" date="2019-10" db="EMBL/GenBank/DDBJ databases">
        <authorList>
            <person name="Palmer J.M."/>
        </authorList>
    </citation>
    <scope>NUCLEOTIDE SEQUENCE [LARGE SCALE GENOMIC DNA]</scope>
    <source>
        <strain evidence="1 2">TWF718</strain>
    </source>
</reference>
<dbReference type="EMBL" id="JAVHNR010000002">
    <property type="protein sequence ID" value="KAK6351191.1"/>
    <property type="molecule type" value="Genomic_DNA"/>
</dbReference>
<evidence type="ECO:0000313" key="1">
    <source>
        <dbReference type="EMBL" id="KAK6351191.1"/>
    </source>
</evidence>
<organism evidence="1 2">
    <name type="scientific">Orbilia javanica</name>
    <dbReference type="NCBI Taxonomy" id="47235"/>
    <lineage>
        <taxon>Eukaryota</taxon>
        <taxon>Fungi</taxon>
        <taxon>Dikarya</taxon>
        <taxon>Ascomycota</taxon>
        <taxon>Pezizomycotina</taxon>
        <taxon>Orbiliomycetes</taxon>
        <taxon>Orbiliales</taxon>
        <taxon>Orbiliaceae</taxon>
        <taxon>Orbilia</taxon>
    </lineage>
</organism>
<protein>
    <submittedName>
        <fullName evidence="1">Uncharacterized protein</fullName>
    </submittedName>
</protein>
<evidence type="ECO:0000313" key="2">
    <source>
        <dbReference type="Proteomes" id="UP001313282"/>
    </source>
</evidence>
<gene>
    <name evidence="1" type="ORF">TWF718_004361</name>
</gene>